<dbReference type="Proteomes" id="UP000092154">
    <property type="component" value="Unassembled WGS sequence"/>
</dbReference>
<accession>A0A1B7MYJ6</accession>
<feature type="compositionally biased region" description="Basic residues" evidence="1">
    <location>
        <begin position="43"/>
        <end position="57"/>
    </location>
</feature>
<dbReference type="EMBL" id="KV448337">
    <property type="protein sequence ID" value="OAX37689.1"/>
    <property type="molecule type" value="Genomic_DNA"/>
</dbReference>
<gene>
    <name evidence="2" type="ORF">K503DRAFT_866698</name>
</gene>
<keyword evidence="3" id="KW-1185">Reference proteome</keyword>
<dbReference type="AlphaFoldDB" id="A0A1B7MYJ6"/>
<evidence type="ECO:0000313" key="3">
    <source>
        <dbReference type="Proteomes" id="UP000092154"/>
    </source>
</evidence>
<proteinExistence type="predicted"/>
<dbReference type="OrthoDB" id="9991317at2759"/>
<dbReference type="STRING" id="1314800.A0A1B7MYJ6"/>
<evidence type="ECO:0000256" key="1">
    <source>
        <dbReference type="SAM" id="MobiDB-lite"/>
    </source>
</evidence>
<reference evidence="2 3" key="1">
    <citation type="submission" date="2016-06" db="EMBL/GenBank/DDBJ databases">
        <title>Comparative genomics of the ectomycorrhizal sister species Rhizopogon vinicolor and Rhizopogon vesiculosus (Basidiomycota: Boletales) reveals a divergence of the mating type B locus.</title>
        <authorList>
            <consortium name="DOE Joint Genome Institute"/>
            <person name="Mujic A.B."/>
            <person name="Kuo A."/>
            <person name="Tritt A."/>
            <person name="Lipzen A."/>
            <person name="Chen C."/>
            <person name="Johnson J."/>
            <person name="Sharma A."/>
            <person name="Barry K."/>
            <person name="Grigoriev I.V."/>
            <person name="Spatafora J.W."/>
        </authorList>
    </citation>
    <scope>NUCLEOTIDE SEQUENCE [LARGE SCALE GENOMIC DNA]</scope>
    <source>
        <strain evidence="2 3">AM-OR11-026</strain>
    </source>
</reference>
<feature type="compositionally biased region" description="Polar residues" evidence="1">
    <location>
        <begin position="24"/>
        <end position="35"/>
    </location>
</feature>
<feature type="compositionally biased region" description="Basic and acidic residues" evidence="1">
    <location>
        <begin position="1"/>
        <end position="23"/>
    </location>
</feature>
<organism evidence="2 3">
    <name type="scientific">Rhizopogon vinicolor AM-OR11-026</name>
    <dbReference type="NCBI Taxonomy" id="1314800"/>
    <lineage>
        <taxon>Eukaryota</taxon>
        <taxon>Fungi</taxon>
        <taxon>Dikarya</taxon>
        <taxon>Basidiomycota</taxon>
        <taxon>Agaricomycotina</taxon>
        <taxon>Agaricomycetes</taxon>
        <taxon>Agaricomycetidae</taxon>
        <taxon>Boletales</taxon>
        <taxon>Suillineae</taxon>
        <taxon>Rhizopogonaceae</taxon>
        <taxon>Rhizopogon</taxon>
    </lineage>
</organism>
<protein>
    <submittedName>
        <fullName evidence="2">Uncharacterized protein</fullName>
    </submittedName>
</protein>
<dbReference type="InParanoid" id="A0A1B7MYJ6"/>
<sequence>MDRRPQPPNRRMELATGGRRADYRQSSTRPRSSSVKKPDINKKSKLQKQLKAEKKKPKMDGFSDKFSNPCTTDILLHYPCYADAHALPTWMPTHYPRGCLYCYACGCPHLYYDTPLFIVVERSLSRGTDIGVLYTSTPSDMRPADHPDRSLTSNNLVDALVARFEHRGNDKHLDEAIPPRGVGLALHPGRSSSFNNLATVLTCSVHSDNDHDLEEALAITHSTLSLMMTHHPRRSIVHGSLANIYLLIHQSRLHTTGEDADSLNAAMSHFKASVLRWIHSADQYMHSTLLDAYANSIQLLDTFISTILSLVPECGGTRSSIFCDRLQSVPFAAIGHDHPTGFPFTLESVKPELESVRSLLPPTSTLKSFLHQTHKTQNFDEPFKSAFLMRDQPLTLLDVTQMNLFPHESPFPSARKTAVGDAQAPDEVIHLAAGLQFAGVKV</sequence>
<evidence type="ECO:0000313" key="2">
    <source>
        <dbReference type="EMBL" id="OAX37689.1"/>
    </source>
</evidence>
<name>A0A1B7MYJ6_9AGAM</name>
<feature type="region of interest" description="Disordered" evidence="1">
    <location>
        <begin position="1"/>
        <end position="62"/>
    </location>
</feature>